<dbReference type="InterPro" id="IPR021118">
    <property type="entry name" value="Calcitonin"/>
</dbReference>
<dbReference type="PROSITE" id="PS00258">
    <property type="entry name" value="CALCITONIN"/>
    <property type="match status" value="1"/>
</dbReference>
<feature type="compositionally biased region" description="Basic and acidic residues" evidence="12">
    <location>
        <begin position="459"/>
        <end position="486"/>
    </location>
</feature>
<feature type="compositionally biased region" description="Polar residues" evidence="12">
    <location>
        <begin position="89"/>
        <end position="100"/>
    </location>
</feature>
<dbReference type="SMART" id="SM00113">
    <property type="entry name" value="CALCITONIN"/>
    <property type="match status" value="1"/>
</dbReference>
<feature type="disulfide bond" evidence="10">
    <location>
        <begin position="570"/>
        <end position="576"/>
    </location>
</feature>
<evidence type="ECO:0000256" key="12">
    <source>
        <dbReference type="SAM" id="MobiDB-lite"/>
    </source>
</evidence>
<dbReference type="PROSITE" id="PS50194">
    <property type="entry name" value="FILAMIN_REPEAT"/>
    <property type="match status" value="2"/>
</dbReference>
<dbReference type="GO" id="GO:0007399">
    <property type="term" value="P:nervous system development"/>
    <property type="evidence" value="ECO:0007669"/>
    <property type="project" value="UniProtKB-ARBA"/>
</dbReference>
<dbReference type="InterPro" id="IPR017868">
    <property type="entry name" value="Filamin/ABP280_repeat-like"/>
</dbReference>
<keyword evidence="8" id="KW-0027">Amidation</keyword>
<dbReference type="Pfam" id="PF00630">
    <property type="entry name" value="Filamin"/>
    <property type="match status" value="2"/>
</dbReference>
<gene>
    <name evidence="14" type="ORF">Baya_15542</name>
</gene>
<dbReference type="InterPro" id="IPR014756">
    <property type="entry name" value="Ig_E-set"/>
</dbReference>
<dbReference type="InterPro" id="IPR001298">
    <property type="entry name" value="Filamin/ABP280_rpt"/>
</dbReference>
<comment type="similarity">
    <text evidence="3">Belongs to the calcitonin family.</text>
</comment>
<dbReference type="SUPFAM" id="SSF81296">
    <property type="entry name" value="E set domains"/>
    <property type="match status" value="2"/>
</dbReference>
<dbReference type="Proteomes" id="UP000319801">
    <property type="component" value="Unassembled WGS sequence"/>
</dbReference>
<evidence type="ECO:0000259" key="13">
    <source>
        <dbReference type="SMART" id="SM00113"/>
    </source>
</evidence>
<accession>A0A556VBV7</accession>
<evidence type="ECO:0000313" key="15">
    <source>
        <dbReference type="Proteomes" id="UP000319801"/>
    </source>
</evidence>
<dbReference type="InterPro" id="IPR001693">
    <property type="entry name" value="Calcitonin_peptide-like"/>
</dbReference>
<dbReference type="GO" id="GO:0030036">
    <property type="term" value="P:actin cytoskeleton organization"/>
    <property type="evidence" value="ECO:0007669"/>
    <property type="project" value="InterPro"/>
</dbReference>
<evidence type="ECO:0000256" key="6">
    <source>
        <dbReference type="ARBA" id="ARBA00022702"/>
    </source>
</evidence>
<name>A0A556VBV7_BAGYA</name>
<evidence type="ECO:0000256" key="7">
    <source>
        <dbReference type="ARBA" id="ARBA00022737"/>
    </source>
</evidence>
<dbReference type="PANTHER" id="PTHR38537:SF8">
    <property type="entry name" value="FILAMIN-A"/>
    <property type="match status" value="1"/>
</dbReference>
<feature type="region of interest" description="Disordered" evidence="12">
    <location>
        <begin position="39"/>
        <end position="110"/>
    </location>
</feature>
<feature type="repeat" description="Filamin" evidence="11">
    <location>
        <begin position="338"/>
        <end position="430"/>
    </location>
</feature>
<dbReference type="InterPro" id="IPR013783">
    <property type="entry name" value="Ig-like_fold"/>
</dbReference>
<evidence type="ECO:0000256" key="4">
    <source>
        <dbReference type="ARBA" id="ARBA00009238"/>
    </source>
</evidence>
<evidence type="ECO:0000313" key="14">
    <source>
        <dbReference type="EMBL" id="TTJ07843.1"/>
    </source>
</evidence>
<comment type="subcellular location">
    <subcellularLocation>
        <location evidence="2">Secreted</location>
    </subcellularLocation>
</comment>
<dbReference type="AlphaFoldDB" id="A0A556VBV7"/>
<dbReference type="PANTHER" id="PTHR38537">
    <property type="entry name" value="JITTERBUG, ISOFORM N"/>
    <property type="match status" value="1"/>
</dbReference>
<organism evidence="14 15">
    <name type="scientific">Bagarius yarrelli</name>
    <name type="common">Goonch</name>
    <name type="synonym">Bagrus yarrelli</name>
    <dbReference type="NCBI Taxonomy" id="175774"/>
    <lineage>
        <taxon>Eukaryota</taxon>
        <taxon>Metazoa</taxon>
        <taxon>Chordata</taxon>
        <taxon>Craniata</taxon>
        <taxon>Vertebrata</taxon>
        <taxon>Euteleostomi</taxon>
        <taxon>Actinopterygii</taxon>
        <taxon>Neopterygii</taxon>
        <taxon>Teleostei</taxon>
        <taxon>Ostariophysi</taxon>
        <taxon>Siluriformes</taxon>
        <taxon>Sisoridae</taxon>
        <taxon>Sisorinae</taxon>
        <taxon>Bagarius</taxon>
    </lineage>
</organism>
<sequence length="616" mass="68354">MVQKKRLQQLESEYALKIQKLKEAQALRQAGNPIIPCSVTQPSLHDLTQDKLALASDDPADDPEPEGAEPQPVIADVPTAAPRRRSFRDSGSFTKPNLSHTETPVTPTTLTTPTLSIKQATPTAELLGLLGVSVEDLRLRYQQCQRKPLRCVRACWWRSLTAAPCWRVSVSCMQKVEMWPERRVCGCVHTGSAHTTPEFLLDVPSEDLHRSVPSLPSDLQDQIPYLHLTHSSVEQQNGELWKKPLKEEETDEDFTYGETSSSLENFTPEDQQNLGLQIILKEEEPEHDDYLCNTTSHPNNKSMIRFIPRENGVHSIHVKFNGSHIPGSPFNVRVGDAGHAGDPGLVSAYGAGLQAGCTGVPAEFVVNTSNAGSGALSVIIDGPSKVKMDCSECVDGYKITYTPMAPGNYLISIKYGGPQHIVGSPFKARVTDDPEETLKHWKSHCCPVHHQTDQDTEQADQHGNEETERADRRAAEETERADRQTDNLESNECSDEGGEEEICLEIMEKSVVHRWNTSPSGDQSPAALTASHLIWHWDRAEVRTQRGDGGGKGRLKRRRRREGRVLVKRCSSLSTCVLGKFSQELHKLQTFPRTDVGAGTPGKKRSTYYQEALEIA</sequence>
<keyword evidence="6" id="KW-0372">Hormone</keyword>
<feature type="repeat" description="Filamin" evidence="11">
    <location>
        <begin position="283"/>
        <end position="334"/>
    </location>
</feature>
<dbReference type="InterPro" id="IPR018360">
    <property type="entry name" value="Calcitonin_CS"/>
</dbReference>
<keyword evidence="7" id="KW-0677">Repeat</keyword>
<dbReference type="InterPro" id="IPR044801">
    <property type="entry name" value="Filamin"/>
</dbReference>
<dbReference type="PRINTS" id="PR00270">
    <property type="entry name" value="CALCITONINA"/>
</dbReference>
<dbReference type="InterPro" id="IPR021116">
    <property type="entry name" value="Calcitonin/adrenomedullin"/>
</dbReference>
<evidence type="ECO:0000256" key="9">
    <source>
        <dbReference type="ARBA" id="ARBA00023157"/>
    </source>
</evidence>
<keyword evidence="5" id="KW-0964">Secreted</keyword>
<dbReference type="SMART" id="SM00557">
    <property type="entry name" value="IG_FLMN"/>
    <property type="match status" value="2"/>
</dbReference>
<evidence type="ECO:0000256" key="11">
    <source>
        <dbReference type="PROSITE-ProRule" id="PRU00087"/>
    </source>
</evidence>
<reference evidence="14 15" key="1">
    <citation type="journal article" date="2019" name="Genome Biol. Evol.">
        <title>Whole-Genome Sequencing of the Giant Devil Catfish, Bagarius yarrelli.</title>
        <authorList>
            <person name="Jiang W."/>
            <person name="Lv Y."/>
            <person name="Cheng L."/>
            <person name="Yang K."/>
            <person name="Chao B."/>
            <person name="Wang X."/>
            <person name="Li Y."/>
            <person name="Pan X."/>
            <person name="You X."/>
            <person name="Zhang Y."/>
            <person name="Yang J."/>
            <person name="Li J."/>
            <person name="Zhang X."/>
            <person name="Liu S."/>
            <person name="Sun C."/>
            <person name="Yang J."/>
            <person name="Shi Q."/>
        </authorList>
    </citation>
    <scope>NUCLEOTIDE SEQUENCE [LARGE SCALE GENOMIC DNA]</scope>
    <source>
        <strain evidence="14">JWS20170419001</strain>
        <tissue evidence="14">Muscle</tissue>
    </source>
</reference>
<comment type="function">
    <text evidence="1">Causes a rapid but short-lived drop in the level of calcium and phosphate in blood by promoting the incorporation of those ions in the bones.</text>
</comment>
<proteinExistence type="inferred from homology"/>
<feature type="compositionally biased region" description="Acidic residues" evidence="12">
    <location>
        <begin position="58"/>
        <end position="67"/>
    </location>
</feature>
<comment type="caution">
    <text evidence="14">The sequence shown here is derived from an EMBL/GenBank/DDBJ whole genome shotgun (WGS) entry which is preliminary data.</text>
</comment>
<evidence type="ECO:0000256" key="1">
    <source>
        <dbReference type="ARBA" id="ARBA00003306"/>
    </source>
</evidence>
<feature type="domain" description="Calcitonin peptide-like" evidence="13">
    <location>
        <begin position="568"/>
        <end position="605"/>
    </location>
</feature>
<dbReference type="GO" id="GO:0005179">
    <property type="term" value="F:hormone activity"/>
    <property type="evidence" value="ECO:0007669"/>
    <property type="project" value="UniProtKB-KW"/>
</dbReference>
<keyword evidence="15" id="KW-1185">Reference proteome</keyword>
<dbReference type="GO" id="GO:0051015">
    <property type="term" value="F:actin filament binding"/>
    <property type="evidence" value="ECO:0007669"/>
    <property type="project" value="InterPro"/>
</dbReference>
<evidence type="ECO:0000256" key="8">
    <source>
        <dbReference type="ARBA" id="ARBA00022815"/>
    </source>
</evidence>
<feature type="region of interest" description="Disordered" evidence="12">
    <location>
        <begin position="451"/>
        <end position="498"/>
    </location>
</feature>
<evidence type="ECO:0000256" key="10">
    <source>
        <dbReference type="PIRSR" id="PIRSR621116-50"/>
    </source>
</evidence>
<dbReference type="Pfam" id="PF00214">
    <property type="entry name" value="Calc_CGRP_IAPP"/>
    <property type="match status" value="1"/>
</dbReference>
<protein>
    <submittedName>
        <fullName evidence="14">Filamin-A</fullName>
    </submittedName>
</protein>
<evidence type="ECO:0000256" key="2">
    <source>
        <dbReference type="ARBA" id="ARBA00004613"/>
    </source>
</evidence>
<dbReference type="Gene3D" id="2.60.40.10">
    <property type="entry name" value="Immunoglobulins"/>
    <property type="match status" value="2"/>
</dbReference>
<evidence type="ECO:0000256" key="3">
    <source>
        <dbReference type="ARBA" id="ARBA00009222"/>
    </source>
</evidence>
<feature type="compositionally biased region" description="Low complexity" evidence="12">
    <location>
        <begin position="101"/>
        <end position="110"/>
    </location>
</feature>
<dbReference type="OrthoDB" id="5334309at2759"/>
<keyword evidence="9 10" id="KW-1015">Disulfide bond</keyword>
<comment type="similarity">
    <text evidence="4">Belongs to the filamin family.</text>
</comment>
<dbReference type="GO" id="GO:0005576">
    <property type="term" value="C:extracellular region"/>
    <property type="evidence" value="ECO:0007669"/>
    <property type="project" value="UniProtKB-SubCell"/>
</dbReference>
<dbReference type="FunFam" id="2.60.40.10:FF:000102">
    <property type="entry name" value="filamin-B isoform X2"/>
    <property type="match status" value="1"/>
</dbReference>
<dbReference type="EMBL" id="VCAZ01000219">
    <property type="protein sequence ID" value="TTJ07843.1"/>
    <property type="molecule type" value="Genomic_DNA"/>
</dbReference>
<evidence type="ECO:0000256" key="5">
    <source>
        <dbReference type="ARBA" id="ARBA00022525"/>
    </source>
</evidence>